<dbReference type="InterPro" id="IPR044876">
    <property type="entry name" value="HRDC_dom_sf"/>
</dbReference>
<dbReference type="GO" id="GO:0000166">
    <property type="term" value="F:nucleotide binding"/>
    <property type="evidence" value="ECO:0007669"/>
    <property type="project" value="InterPro"/>
</dbReference>
<dbReference type="OrthoDB" id="10461131at2759"/>
<accession>D7FHJ9</accession>
<evidence type="ECO:0000313" key="3">
    <source>
        <dbReference type="EMBL" id="CBJ34135.1"/>
    </source>
</evidence>
<keyword evidence="4" id="KW-1185">Reference proteome</keyword>
<dbReference type="Proteomes" id="UP000002630">
    <property type="component" value="Unassembled WGS sequence"/>
</dbReference>
<feature type="transmembrane region" description="Helical" evidence="1">
    <location>
        <begin position="220"/>
        <end position="238"/>
    </location>
</feature>
<keyword evidence="1" id="KW-0812">Transmembrane</keyword>
<dbReference type="InParanoid" id="D7FHJ9"/>
<dbReference type="SUPFAM" id="SSF47819">
    <property type="entry name" value="HRDC-like"/>
    <property type="match status" value="1"/>
</dbReference>
<proteinExistence type="predicted"/>
<evidence type="ECO:0000313" key="4">
    <source>
        <dbReference type="Proteomes" id="UP000002630"/>
    </source>
</evidence>
<dbReference type="EMBL" id="FN649760">
    <property type="protein sequence ID" value="CBJ34135.1"/>
    <property type="molecule type" value="Genomic_DNA"/>
</dbReference>
<name>D7FHJ9_ECTSI</name>
<dbReference type="PROSITE" id="PS50967">
    <property type="entry name" value="HRDC"/>
    <property type="match status" value="1"/>
</dbReference>
<organism evidence="3 4">
    <name type="scientific">Ectocarpus siliculosus</name>
    <name type="common">Brown alga</name>
    <name type="synonym">Conferva siliculosa</name>
    <dbReference type="NCBI Taxonomy" id="2880"/>
    <lineage>
        <taxon>Eukaryota</taxon>
        <taxon>Sar</taxon>
        <taxon>Stramenopiles</taxon>
        <taxon>Ochrophyta</taxon>
        <taxon>PX clade</taxon>
        <taxon>Phaeophyceae</taxon>
        <taxon>Ectocarpales</taxon>
        <taxon>Ectocarpaceae</taxon>
        <taxon>Ectocarpus</taxon>
    </lineage>
</organism>
<protein>
    <recommendedName>
        <fullName evidence="2">HRDC domain-containing protein</fullName>
    </recommendedName>
</protein>
<dbReference type="InterPro" id="IPR002121">
    <property type="entry name" value="HRDC_dom"/>
</dbReference>
<reference evidence="3 4" key="1">
    <citation type="journal article" date="2010" name="Nature">
        <title>The Ectocarpus genome and the independent evolution of multicellularity in brown algae.</title>
        <authorList>
            <person name="Cock J.M."/>
            <person name="Sterck L."/>
            <person name="Rouze P."/>
            <person name="Scornet D."/>
            <person name="Allen A.E."/>
            <person name="Amoutzias G."/>
            <person name="Anthouard V."/>
            <person name="Artiguenave F."/>
            <person name="Aury J.M."/>
            <person name="Badger J.H."/>
            <person name="Beszteri B."/>
            <person name="Billiau K."/>
            <person name="Bonnet E."/>
            <person name="Bothwell J.H."/>
            <person name="Bowler C."/>
            <person name="Boyen C."/>
            <person name="Brownlee C."/>
            <person name="Carrano C.J."/>
            <person name="Charrier B."/>
            <person name="Cho G.Y."/>
            <person name="Coelho S.M."/>
            <person name="Collen J."/>
            <person name="Corre E."/>
            <person name="Da Silva C."/>
            <person name="Delage L."/>
            <person name="Delaroque N."/>
            <person name="Dittami S.M."/>
            <person name="Doulbeau S."/>
            <person name="Elias M."/>
            <person name="Farnham G."/>
            <person name="Gachon C.M."/>
            <person name="Gschloessl B."/>
            <person name="Heesch S."/>
            <person name="Jabbari K."/>
            <person name="Jubin C."/>
            <person name="Kawai H."/>
            <person name="Kimura K."/>
            <person name="Kloareg B."/>
            <person name="Kupper F.C."/>
            <person name="Lang D."/>
            <person name="Le Bail A."/>
            <person name="Leblanc C."/>
            <person name="Lerouge P."/>
            <person name="Lohr M."/>
            <person name="Lopez P.J."/>
            <person name="Martens C."/>
            <person name="Maumus F."/>
            <person name="Michel G."/>
            <person name="Miranda-Saavedra D."/>
            <person name="Morales J."/>
            <person name="Moreau H."/>
            <person name="Motomura T."/>
            <person name="Nagasato C."/>
            <person name="Napoli C.A."/>
            <person name="Nelson D.R."/>
            <person name="Nyvall-Collen P."/>
            <person name="Peters A.F."/>
            <person name="Pommier C."/>
            <person name="Potin P."/>
            <person name="Poulain J."/>
            <person name="Quesneville H."/>
            <person name="Read B."/>
            <person name="Rensing S.A."/>
            <person name="Ritter A."/>
            <person name="Rousvoal S."/>
            <person name="Samanta M."/>
            <person name="Samson G."/>
            <person name="Schroeder D.C."/>
            <person name="Segurens B."/>
            <person name="Strittmatter M."/>
            <person name="Tonon T."/>
            <person name="Tregear J.W."/>
            <person name="Valentin K."/>
            <person name="von Dassow P."/>
            <person name="Yamagishi T."/>
            <person name="Van de Peer Y."/>
            <person name="Wincker P."/>
        </authorList>
    </citation>
    <scope>NUCLEOTIDE SEQUENCE [LARGE SCALE GENOMIC DNA]</scope>
    <source>
        <strain evidence="4">Ec32 / CCAP1310/4</strain>
    </source>
</reference>
<evidence type="ECO:0000256" key="1">
    <source>
        <dbReference type="SAM" id="Phobius"/>
    </source>
</evidence>
<keyword evidence="1" id="KW-1133">Transmembrane helix</keyword>
<evidence type="ECO:0000259" key="2">
    <source>
        <dbReference type="PROSITE" id="PS50967"/>
    </source>
</evidence>
<dbReference type="InterPro" id="IPR010997">
    <property type="entry name" value="HRDC-like_sf"/>
</dbReference>
<dbReference type="GO" id="GO:0003676">
    <property type="term" value="F:nucleic acid binding"/>
    <property type="evidence" value="ECO:0007669"/>
    <property type="project" value="InterPro"/>
</dbReference>
<dbReference type="Pfam" id="PF00570">
    <property type="entry name" value="HRDC"/>
    <property type="match status" value="1"/>
</dbReference>
<gene>
    <name evidence="3" type="ORF">Esi_1084_0003</name>
</gene>
<sequence length="243" mass="26641">MWKSLSRAHVATAVLWRPSREAKGEDAHSERHFRTAEQRLRPPRWSEINVRVYEDIFVWRDRTARRLDDGVAYVCPGDTLIEVALAMPTTVDGLRRVAVPLSPVLGNGDTPEAAELVRVVRVALGLTGEDDRGRGALVVPVEEEPEEEALGPPAEDDRGRGALGLPVEEEREWGVLGMPADNERVVGALGLPAEEHRARGWRIGGRWGSRRDGVVYSKTVVALAAATAATAGVIVAVWKRRKA</sequence>
<keyword evidence="1" id="KW-0472">Membrane</keyword>
<dbReference type="Gene3D" id="1.10.150.80">
    <property type="entry name" value="HRDC domain"/>
    <property type="match status" value="1"/>
</dbReference>
<dbReference type="AlphaFoldDB" id="D7FHJ9"/>
<feature type="domain" description="HRDC" evidence="2">
    <location>
        <begin position="46"/>
        <end position="130"/>
    </location>
</feature>